<evidence type="ECO:0000256" key="1">
    <source>
        <dbReference type="ARBA" id="ARBA00009981"/>
    </source>
</evidence>
<dbReference type="EMBL" id="JANDBC010000001">
    <property type="protein sequence ID" value="MCP9290155.1"/>
    <property type="molecule type" value="Genomic_DNA"/>
</dbReference>
<dbReference type="InterPro" id="IPR036165">
    <property type="entry name" value="YefM-like_sf"/>
</dbReference>
<gene>
    <name evidence="3" type="ORF">NM125_01015</name>
</gene>
<dbReference type="InterPro" id="IPR051405">
    <property type="entry name" value="phD/YefM_antitoxin"/>
</dbReference>
<dbReference type="PANTHER" id="PTHR33713:SF11">
    <property type="entry name" value="PREVENT-HOST-DEATH FAMILY PROTEIN"/>
    <property type="match status" value="1"/>
</dbReference>
<comment type="similarity">
    <text evidence="1 2">Belongs to the phD/YefM antitoxin family.</text>
</comment>
<dbReference type="Pfam" id="PF02604">
    <property type="entry name" value="PhdYeFM_antitox"/>
    <property type="match status" value="1"/>
</dbReference>
<evidence type="ECO:0000313" key="4">
    <source>
        <dbReference type="Proteomes" id="UP001139125"/>
    </source>
</evidence>
<dbReference type="SUPFAM" id="SSF143120">
    <property type="entry name" value="YefM-like"/>
    <property type="match status" value="1"/>
</dbReference>
<dbReference type="AlphaFoldDB" id="A0A9X2RB57"/>
<dbReference type="PANTHER" id="PTHR33713">
    <property type="entry name" value="ANTITOXIN YAFN-RELATED"/>
    <property type="match status" value="1"/>
</dbReference>
<keyword evidence="4" id="KW-1185">Reference proteome</keyword>
<dbReference type="RefSeq" id="WP_255131977.1">
    <property type="nucleotide sequence ID" value="NZ_JANDBC010000001.1"/>
</dbReference>
<reference evidence="3" key="1">
    <citation type="submission" date="2022-06" db="EMBL/GenBank/DDBJ databases">
        <title>Gracilimonas sp. CAU 1638 isolated from sea sediment.</title>
        <authorList>
            <person name="Kim W."/>
        </authorList>
    </citation>
    <scope>NUCLEOTIDE SEQUENCE</scope>
    <source>
        <strain evidence="3">CAU 1638</strain>
    </source>
</reference>
<accession>A0A9X2RB57</accession>
<dbReference type="Gene3D" id="3.40.1620.10">
    <property type="entry name" value="YefM-like domain"/>
    <property type="match status" value="1"/>
</dbReference>
<organism evidence="3 4">
    <name type="scientific">Gracilimonas sediminicola</name>
    <dbReference type="NCBI Taxonomy" id="2952158"/>
    <lineage>
        <taxon>Bacteria</taxon>
        <taxon>Pseudomonadati</taxon>
        <taxon>Balneolota</taxon>
        <taxon>Balneolia</taxon>
        <taxon>Balneolales</taxon>
        <taxon>Balneolaceae</taxon>
        <taxon>Gracilimonas</taxon>
    </lineage>
</organism>
<dbReference type="NCBIfam" id="TIGR01552">
    <property type="entry name" value="phd_fam"/>
    <property type="match status" value="1"/>
</dbReference>
<proteinExistence type="inferred from homology"/>
<dbReference type="Proteomes" id="UP001139125">
    <property type="component" value="Unassembled WGS sequence"/>
</dbReference>
<protein>
    <recommendedName>
        <fullName evidence="2">Antitoxin</fullName>
    </recommendedName>
</protein>
<comment type="caution">
    <text evidence="3">The sequence shown here is derived from an EMBL/GenBank/DDBJ whole genome shotgun (WGS) entry which is preliminary data.</text>
</comment>
<evidence type="ECO:0000313" key="3">
    <source>
        <dbReference type="EMBL" id="MCP9290155.1"/>
    </source>
</evidence>
<sequence>MNISLTNDIEPLSEFRKRSADFVKRLKKDKQPIVLTQHGKSAAVLMDVSEYERFTKKMEMLEDLLEAKQQVEQGKTYTMDEAKKRIESHLSKWK</sequence>
<dbReference type="InterPro" id="IPR006442">
    <property type="entry name" value="Antitoxin_Phd/YefM"/>
</dbReference>
<evidence type="ECO:0000256" key="2">
    <source>
        <dbReference type="RuleBase" id="RU362080"/>
    </source>
</evidence>
<comment type="function">
    <text evidence="2">Antitoxin component of a type II toxin-antitoxin (TA) system.</text>
</comment>
<name>A0A9X2RB57_9BACT</name>